<dbReference type="PANTHER" id="PTHR35011:SF5">
    <property type="entry name" value="SIALIC ACID TRAP TRANSPORTER SMALL PERMEASE PROTEIN SIAQ"/>
    <property type="match status" value="1"/>
</dbReference>
<comment type="caution">
    <text evidence="10">The sequence shown here is derived from an EMBL/GenBank/DDBJ whole genome shotgun (WGS) entry which is preliminary data.</text>
</comment>
<name>X1HXS5_9ZZZZ</name>
<evidence type="ECO:0000256" key="4">
    <source>
        <dbReference type="ARBA" id="ARBA00022519"/>
    </source>
</evidence>
<keyword evidence="6 8" id="KW-1133">Transmembrane helix</keyword>
<keyword evidence="5 8" id="KW-0812">Transmembrane</keyword>
<dbReference type="Pfam" id="PF04290">
    <property type="entry name" value="DctQ"/>
    <property type="match status" value="1"/>
</dbReference>
<organism evidence="10">
    <name type="scientific">marine sediment metagenome</name>
    <dbReference type="NCBI Taxonomy" id="412755"/>
    <lineage>
        <taxon>unclassified sequences</taxon>
        <taxon>metagenomes</taxon>
        <taxon>ecological metagenomes</taxon>
    </lineage>
</organism>
<feature type="transmembrane region" description="Helical" evidence="8">
    <location>
        <begin position="87"/>
        <end position="107"/>
    </location>
</feature>
<proteinExistence type="predicted"/>
<evidence type="ECO:0000313" key="10">
    <source>
        <dbReference type="EMBL" id="GAH50088.1"/>
    </source>
</evidence>
<dbReference type="InterPro" id="IPR007387">
    <property type="entry name" value="TRAP_DctQ"/>
</dbReference>
<keyword evidence="2" id="KW-0813">Transport</keyword>
<evidence type="ECO:0000256" key="1">
    <source>
        <dbReference type="ARBA" id="ARBA00004429"/>
    </source>
</evidence>
<evidence type="ECO:0000256" key="8">
    <source>
        <dbReference type="SAM" id="Phobius"/>
    </source>
</evidence>
<keyword evidence="3" id="KW-1003">Cell membrane</keyword>
<gene>
    <name evidence="10" type="ORF">S03H2_37643</name>
</gene>
<dbReference type="InterPro" id="IPR055348">
    <property type="entry name" value="DctQ"/>
</dbReference>
<feature type="transmembrane region" description="Helical" evidence="8">
    <location>
        <begin position="127"/>
        <end position="148"/>
    </location>
</feature>
<protein>
    <recommendedName>
        <fullName evidence="9">Tripartite ATP-independent periplasmic transporters DctQ component domain-containing protein</fullName>
    </recommendedName>
</protein>
<dbReference type="PANTHER" id="PTHR35011">
    <property type="entry name" value="2,3-DIKETO-L-GULONATE TRAP TRANSPORTER SMALL PERMEASE PROTEIN YIAM"/>
    <property type="match status" value="1"/>
</dbReference>
<dbReference type="GO" id="GO:0015740">
    <property type="term" value="P:C4-dicarboxylate transport"/>
    <property type="evidence" value="ECO:0007669"/>
    <property type="project" value="TreeGrafter"/>
</dbReference>
<keyword evidence="4" id="KW-0997">Cell inner membrane</keyword>
<feature type="domain" description="Tripartite ATP-independent periplasmic transporters DctQ component" evidence="9">
    <location>
        <begin position="28"/>
        <end position="150"/>
    </location>
</feature>
<evidence type="ECO:0000256" key="5">
    <source>
        <dbReference type="ARBA" id="ARBA00022692"/>
    </source>
</evidence>
<feature type="transmembrane region" description="Helical" evidence="8">
    <location>
        <begin position="12"/>
        <end position="37"/>
    </location>
</feature>
<evidence type="ECO:0000259" key="9">
    <source>
        <dbReference type="Pfam" id="PF04290"/>
    </source>
</evidence>
<dbReference type="GO" id="GO:0005886">
    <property type="term" value="C:plasma membrane"/>
    <property type="evidence" value="ECO:0007669"/>
    <property type="project" value="UniProtKB-SubCell"/>
</dbReference>
<accession>X1HXS5</accession>
<feature type="transmembrane region" description="Helical" evidence="8">
    <location>
        <begin position="49"/>
        <end position="66"/>
    </location>
</feature>
<dbReference type="GO" id="GO:0022857">
    <property type="term" value="F:transmembrane transporter activity"/>
    <property type="evidence" value="ECO:0007669"/>
    <property type="project" value="TreeGrafter"/>
</dbReference>
<dbReference type="EMBL" id="BARU01023175">
    <property type="protein sequence ID" value="GAH50088.1"/>
    <property type="molecule type" value="Genomic_DNA"/>
</dbReference>
<dbReference type="AlphaFoldDB" id="X1HXS5"/>
<evidence type="ECO:0000256" key="7">
    <source>
        <dbReference type="ARBA" id="ARBA00023136"/>
    </source>
</evidence>
<sequence length="157" mass="18672">MQKMVNYMVKKIEGLVGILFITLFLLNILRIGLRYFWGVSWLWVPDFSRFIFIWAVFLGASVLYARREHLEMDFFVNKMRESTWEKLSLFIDLCLAIFLAILIIEGFKISKIRMRIPFDMWDIPTGYAYAAVPICSVLMFIMTINKLINEIIKRRKI</sequence>
<keyword evidence="7 8" id="KW-0472">Membrane</keyword>
<evidence type="ECO:0000256" key="2">
    <source>
        <dbReference type="ARBA" id="ARBA00022448"/>
    </source>
</evidence>
<evidence type="ECO:0000256" key="6">
    <source>
        <dbReference type="ARBA" id="ARBA00022989"/>
    </source>
</evidence>
<comment type="subcellular location">
    <subcellularLocation>
        <location evidence="1">Cell inner membrane</location>
        <topology evidence="1">Multi-pass membrane protein</topology>
    </subcellularLocation>
</comment>
<reference evidence="10" key="1">
    <citation type="journal article" date="2014" name="Front. Microbiol.">
        <title>High frequency of phylogenetically diverse reductive dehalogenase-homologous genes in deep subseafloor sedimentary metagenomes.</title>
        <authorList>
            <person name="Kawai M."/>
            <person name="Futagami T."/>
            <person name="Toyoda A."/>
            <person name="Takaki Y."/>
            <person name="Nishi S."/>
            <person name="Hori S."/>
            <person name="Arai W."/>
            <person name="Tsubouchi T."/>
            <person name="Morono Y."/>
            <person name="Uchiyama I."/>
            <person name="Ito T."/>
            <person name="Fujiyama A."/>
            <person name="Inagaki F."/>
            <person name="Takami H."/>
        </authorList>
    </citation>
    <scope>NUCLEOTIDE SEQUENCE</scope>
    <source>
        <strain evidence="10">Expedition CK06-06</strain>
    </source>
</reference>
<evidence type="ECO:0000256" key="3">
    <source>
        <dbReference type="ARBA" id="ARBA00022475"/>
    </source>
</evidence>